<protein>
    <recommendedName>
        <fullName evidence="3">DUF29 domain-containing protein</fullName>
    </recommendedName>
</protein>
<accession>A0A479ZYY2</accession>
<evidence type="ECO:0000313" key="1">
    <source>
        <dbReference type="EMBL" id="GCL37727.1"/>
    </source>
</evidence>
<sequence length="154" mass="18547">MEKFKIENESKNLYEQDFYLWLQTTANLLESNKFDELDIKNLIEEINSMGRSEKKELKSRLITLIEHLLKLEYWQLEKENNARGWRNTVAEQRLQIELTLEDSPSLRNMLDDIFEECYQKARQYILKRYQLSPNLFPENPPFSVIDVLNPDYLP</sequence>
<dbReference type="InterPro" id="IPR002636">
    <property type="entry name" value="DUF29"/>
</dbReference>
<evidence type="ECO:0008006" key="3">
    <source>
        <dbReference type="Google" id="ProtNLM"/>
    </source>
</evidence>
<organism evidence="1 2">
    <name type="scientific">Sphaerospermopsis reniformis</name>
    <dbReference type="NCBI Taxonomy" id="531300"/>
    <lineage>
        <taxon>Bacteria</taxon>
        <taxon>Bacillati</taxon>
        <taxon>Cyanobacteriota</taxon>
        <taxon>Cyanophyceae</taxon>
        <taxon>Nostocales</taxon>
        <taxon>Aphanizomenonaceae</taxon>
        <taxon>Sphaerospermopsis</taxon>
    </lineage>
</organism>
<dbReference type="EMBL" id="BJCE01000094">
    <property type="protein sequence ID" value="GCL37727.1"/>
    <property type="molecule type" value="Genomic_DNA"/>
</dbReference>
<reference evidence="2" key="1">
    <citation type="submission" date="2019-02" db="EMBL/GenBank/DDBJ databases">
        <title>Draft genome sequence of Sphaerospermopsis reniformis NIES-1949.</title>
        <authorList>
            <person name="Yamaguchi H."/>
            <person name="Suzuki S."/>
            <person name="Kawachi M."/>
        </authorList>
    </citation>
    <scope>NUCLEOTIDE SEQUENCE [LARGE SCALE GENOMIC DNA]</scope>
    <source>
        <strain evidence="2">NIES-1949</strain>
    </source>
</reference>
<name>A0A479ZYY2_9CYAN</name>
<evidence type="ECO:0000313" key="2">
    <source>
        <dbReference type="Proteomes" id="UP000300142"/>
    </source>
</evidence>
<dbReference type="RefSeq" id="WP_137667822.1">
    <property type="nucleotide sequence ID" value="NZ_BJCE01000094.1"/>
</dbReference>
<dbReference type="Gene3D" id="1.20.1220.20">
    <property type="entry name" value="Uncharcterised protein PF01724"/>
    <property type="match status" value="1"/>
</dbReference>
<dbReference type="Proteomes" id="UP000300142">
    <property type="component" value="Unassembled WGS sequence"/>
</dbReference>
<dbReference type="AlphaFoldDB" id="A0A479ZYY2"/>
<comment type="caution">
    <text evidence="1">The sequence shown here is derived from an EMBL/GenBank/DDBJ whole genome shotgun (WGS) entry which is preliminary data.</text>
</comment>
<dbReference type="PANTHER" id="PTHR34235">
    <property type="entry name" value="SLR1203 PROTEIN-RELATED"/>
    <property type="match status" value="1"/>
</dbReference>
<proteinExistence type="predicted"/>
<gene>
    <name evidence="1" type="ORF">SR1949_28390</name>
</gene>
<keyword evidence="2" id="KW-1185">Reference proteome</keyword>
<dbReference type="Pfam" id="PF01724">
    <property type="entry name" value="DUF29"/>
    <property type="match status" value="1"/>
</dbReference>